<dbReference type="Gene3D" id="3.30.70.2450">
    <property type="match status" value="1"/>
</dbReference>
<sequence length="382" mass="39880">MPDVVVIGAGPVGILLSAQLARRGIDVVTLERRPEPGSRSRAIGLHAPVLAALEHSGTTDRILATATRVDRGECRTDGRVLGVVRFDALSARFPFVATLPQPATEAALAVGAPEVVRGATVTSVRTVAGRVRVRAETTSGEEEWEATAAVVASGAGGRDLVYRPGAVAVRTYADRYLMADADVAARPDADVAVVHLSRGGVLESFPLPGGRRRFVAWDGRGDDTDTADAERDERLRAAMRTRGEADAADHVSGATSFRVKRAVAPRLRRGGMFVVGDAAHEVSPIGGQGMNLGLLDAAGLAPLLARWIATGDAPEAELHRWERRRVRSARIAAAIASANTSLGRPGGPGIHGVRSGVLGAALTGVGGRLFAHTYAMGFDRGA</sequence>
<reference evidence="3" key="1">
    <citation type="submission" date="2023-03" db="EMBL/GenBank/DDBJ databases">
        <title>Andean soil-derived lignocellulolytic bacterial consortium as a source of novel taxa and putative plastic-active enzymes.</title>
        <authorList>
            <person name="Diaz-Garcia L."/>
            <person name="Chuvochina M."/>
            <person name="Feuerriegel G."/>
            <person name="Bunk B."/>
            <person name="Sproer C."/>
            <person name="Streit W.R."/>
            <person name="Rodriguez L.M."/>
            <person name="Overmann J."/>
            <person name="Jimenez D.J."/>
        </authorList>
    </citation>
    <scope>NUCLEOTIDE SEQUENCE</scope>
    <source>
        <strain evidence="3">MAG 4610</strain>
    </source>
</reference>
<accession>A0AAJ5VZW5</accession>
<dbReference type="Proteomes" id="UP001213972">
    <property type="component" value="Chromosome"/>
</dbReference>
<dbReference type="InterPro" id="IPR002938">
    <property type="entry name" value="FAD-bd"/>
</dbReference>
<protein>
    <submittedName>
        <fullName evidence="3">NAD(P)/FAD-dependent oxidoreductase</fullName>
    </submittedName>
</protein>
<proteinExistence type="predicted"/>
<evidence type="ECO:0000259" key="2">
    <source>
        <dbReference type="Pfam" id="PF01494"/>
    </source>
</evidence>
<gene>
    <name evidence="3" type="ORF">P0Y48_10760</name>
</gene>
<dbReference type="InterPro" id="IPR036188">
    <property type="entry name" value="FAD/NAD-bd_sf"/>
</dbReference>
<evidence type="ECO:0000313" key="4">
    <source>
        <dbReference type="Proteomes" id="UP001213972"/>
    </source>
</evidence>
<dbReference type="PANTHER" id="PTHR43476">
    <property type="entry name" value="3-(3-HYDROXY-PHENYL)PROPIONATE/3-HYDROXYCINNAMIC ACID HYDROXYLASE"/>
    <property type="match status" value="1"/>
</dbReference>
<evidence type="ECO:0000313" key="3">
    <source>
        <dbReference type="EMBL" id="WEK12940.1"/>
    </source>
</evidence>
<dbReference type="SUPFAM" id="SSF51905">
    <property type="entry name" value="FAD/NAD(P)-binding domain"/>
    <property type="match status" value="1"/>
</dbReference>
<keyword evidence="1" id="KW-0560">Oxidoreductase</keyword>
<evidence type="ECO:0000256" key="1">
    <source>
        <dbReference type="ARBA" id="ARBA00023002"/>
    </source>
</evidence>
<name>A0AAJ5VZW5_9MICO</name>
<dbReference type="Pfam" id="PF01494">
    <property type="entry name" value="FAD_binding_3"/>
    <property type="match status" value="1"/>
</dbReference>
<dbReference type="GO" id="GO:0008688">
    <property type="term" value="F:3-(3-hydroxyphenyl)propionate hydroxylase activity"/>
    <property type="evidence" value="ECO:0007669"/>
    <property type="project" value="TreeGrafter"/>
</dbReference>
<dbReference type="PRINTS" id="PR00420">
    <property type="entry name" value="RNGMNOXGNASE"/>
</dbReference>
<organism evidence="3 4">
    <name type="scientific">Candidatus Microbacterium phytovorans</name>
    <dbReference type="NCBI Taxonomy" id="3121374"/>
    <lineage>
        <taxon>Bacteria</taxon>
        <taxon>Bacillati</taxon>
        <taxon>Actinomycetota</taxon>
        <taxon>Actinomycetes</taxon>
        <taxon>Micrococcales</taxon>
        <taxon>Microbacteriaceae</taxon>
        <taxon>Microbacterium</taxon>
    </lineage>
</organism>
<dbReference type="AlphaFoldDB" id="A0AAJ5VZW5"/>
<dbReference type="GO" id="GO:0019622">
    <property type="term" value="P:3-(3-hydroxy)phenylpropionate catabolic process"/>
    <property type="evidence" value="ECO:0007669"/>
    <property type="project" value="TreeGrafter"/>
</dbReference>
<dbReference type="GO" id="GO:0071949">
    <property type="term" value="F:FAD binding"/>
    <property type="evidence" value="ECO:0007669"/>
    <property type="project" value="InterPro"/>
</dbReference>
<dbReference type="Gene3D" id="3.50.50.60">
    <property type="entry name" value="FAD/NAD(P)-binding domain"/>
    <property type="match status" value="1"/>
</dbReference>
<dbReference type="EMBL" id="CP119321">
    <property type="protein sequence ID" value="WEK12940.1"/>
    <property type="molecule type" value="Genomic_DNA"/>
</dbReference>
<dbReference type="PANTHER" id="PTHR43476:SF3">
    <property type="entry name" value="FAD-BINDING MONOOXYGENASE"/>
    <property type="match status" value="1"/>
</dbReference>
<dbReference type="InterPro" id="IPR050631">
    <property type="entry name" value="PheA/TfdB_FAD_monoxygenase"/>
</dbReference>
<feature type="domain" description="FAD-binding" evidence="2">
    <location>
        <begin position="3"/>
        <end position="330"/>
    </location>
</feature>